<comment type="caution">
    <text evidence="5">The sequence shown here is derived from an EMBL/GenBank/DDBJ whole genome shotgun (WGS) entry which is preliminary data.</text>
</comment>
<dbReference type="PANTHER" id="PTHR30408:SF12">
    <property type="entry name" value="TYPE I RESTRICTION ENZYME MJAVIII SPECIFICITY SUBUNIT"/>
    <property type="match status" value="1"/>
</dbReference>
<dbReference type="InterPro" id="IPR000055">
    <property type="entry name" value="Restrct_endonuc_typeI_TRD"/>
</dbReference>
<dbReference type="Pfam" id="PF01420">
    <property type="entry name" value="Methylase_S"/>
    <property type="match status" value="2"/>
</dbReference>
<dbReference type="InterPro" id="IPR052021">
    <property type="entry name" value="Type-I_RS_S_subunit"/>
</dbReference>
<evidence type="ECO:0000313" key="6">
    <source>
        <dbReference type="Proteomes" id="UP000480684"/>
    </source>
</evidence>
<dbReference type="RefSeq" id="WP_163682380.1">
    <property type="nucleotide sequence ID" value="NZ_JAAIYP010000044.1"/>
</dbReference>
<sequence>MTAIQPVAVATVPLREVATIYSGGTPSKANASFWVGDIPWVSPKDMGEDRISDAEDHISADAVEGSATKLVPTASILVVVRSGILVRKLPIGLTTRPVAFNQDIKALVVDETRFLPEFIFWLLRAAEPRALVVGVKKGATVHSLSAGYLESIPVPVLPLDEQRHIVDILNHAASIRRLREEARAKARDIIPALFVDMFGDPATNPKGWPVSRLDAEVSFVSGATPSKQEPRYWADGTPWVSAKDMKADPIVAAEDEVSDAAFAETNLKLIPAGSVLIVVRGMILAHTIPIRVNAVPVAINQDLKAMLPKPGMSEQFIRWCLQCLHNHLLAKISTAAHGTKKLEMDVLTALPIPAPPVPLQQEFAQRVAEVEGISSLNDRATTAAEQMAQSLLAQVFGQTA</sequence>
<dbReference type="CDD" id="cd17249">
    <property type="entry name" value="RMtype1_S_EcoR124I-TRD2-CR2_like"/>
    <property type="match status" value="2"/>
</dbReference>
<evidence type="ECO:0000256" key="3">
    <source>
        <dbReference type="ARBA" id="ARBA00023125"/>
    </source>
</evidence>
<dbReference type="EMBL" id="JAAIYP010000044">
    <property type="protein sequence ID" value="NFV81902.1"/>
    <property type="molecule type" value="Genomic_DNA"/>
</dbReference>
<accession>A0A7C9QW31</accession>
<keyword evidence="2" id="KW-0680">Restriction system</keyword>
<feature type="domain" description="Type I restriction modification DNA specificity" evidence="4">
    <location>
        <begin position="7"/>
        <end position="170"/>
    </location>
</feature>
<dbReference type="GO" id="GO:0003677">
    <property type="term" value="F:DNA binding"/>
    <property type="evidence" value="ECO:0007669"/>
    <property type="project" value="UniProtKB-KW"/>
</dbReference>
<feature type="domain" description="Type I restriction modification DNA specificity" evidence="4">
    <location>
        <begin position="205"/>
        <end position="371"/>
    </location>
</feature>
<evidence type="ECO:0000256" key="1">
    <source>
        <dbReference type="ARBA" id="ARBA00010923"/>
    </source>
</evidence>
<evidence type="ECO:0000259" key="4">
    <source>
        <dbReference type="Pfam" id="PF01420"/>
    </source>
</evidence>
<keyword evidence="3" id="KW-0238">DNA-binding</keyword>
<evidence type="ECO:0000256" key="2">
    <source>
        <dbReference type="ARBA" id="ARBA00022747"/>
    </source>
</evidence>
<comment type="similarity">
    <text evidence="1">Belongs to the type-I restriction system S methylase family.</text>
</comment>
<name>A0A7C9QW31_9PROT</name>
<keyword evidence="6" id="KW-1185">Reference proteome</keyword>
<dbReference type="InterPro" id="IPR044946">
    <property type="entry name" value="Restrct_endonuc_typeI_TRD_sf"/>
</dbReference>
<proteinExistence type="inferred from homology"/>
<dbReference type="Proteomes" id="UP000480684">
    <property type="component" value="Unassembled WGS sequence"/>
</dbReference>
<dbReference type="GO" id="GO:0009307">
    <property type="term" value="P:DNA restriction-modification system"/>
    <property type="evidence" value="ECO:0007669"/>
    <property type="project" value="UniProtKB-KW"/>
</dbReference>
<dbReference type="AlphaFoldDB" id="A0A7C9QW31"/>
<reference evidence="5 6" key="1">
    <citation type="submission" date="2020-02" db="EMBL/GenBank/DDBJ databases">
        <authorList>
            <person name="Dziuba M."/>
            <person name="Kuznetsov B."/>
            <person name="Mardanov A."/>
            <person name="Ravin N."/>
            <person name="Grouzdev D."/>
        </authorList>
    </citation>
    <scope>NUCLEOTIDE SEQUENCE [LARGE SCALE GENOMIC DNA]</scope>
    <source>
        <strain evidence="5 6">SpK</strain>
    </source>
</reference>
<organism evidence="5 6">
    <name type="scientific">Magnetospirillum aberrantis SpK</name>
    <dbReference type="NCBI Taxonomy" id="908842"/>
    <lineage>
        <taxon>Bacteria</taxon>
        <taxon>Pseudomonadati</taxon>
        <taxon>Pseudomonadota</taxon>
        <taxon>Alphaproteobacteria</taxon>
        <taxon>Rhodospirillales</taxon>
        <taxon>Rhodospirillaceae</taxon>
        <taxon>Magnetospirillum</taxon>
    </lineage>
</organism>
<protein>
    <recommendedName>
        <fullName evidence="4">Type I restriction modification DNA specificity domain-containing protein</fullName>
    </recommendedName>
</protein>
<gene>
    <name evidence="5" type="ORF">G4223_17475</name>
</gene>
<evidence type="ECO:0000313" key="5">
    <source>
        <dbReference type="EMBL" id="NFV81902.1"/>
    </source>
</evidence>
<dbReference type="PANTHER" id="PTHR30408">
    <property type="entry name" value="TYPE-1 RESTRICTION ENZYME ECOKI SPECIFICITY PROTEIN"/>
    <property type="match status" value="1"/>
</dbReference>
<dbReference type="SUPFAM" id="SSF116734">
    <property type="entry name" value="DNA methylase specificity domain"/>
    <property type="match status" value="2"/>
</dbReference>
<dbReference type="Gene3D" id="3.90.220.20">
    <property type="entry name" value="DNA methylase specificity domains"/>
    <property type="match status" value="2"/>
</dbReference>